<name>A0A0N4TN55_BRUPA</name>
<dbReference type="EMBL" id="UZAD01013168">
    <property type="protein sequence ID" value="VDN91054.1"/>
    <property type="molecule type" value="Genomic_DNA"/>
</dbReference>
<dbReference type="WBParaSite" id="BPAG_0000990601-mRNA-1">
    <property type="protein sequence ID" value="BPAG_0000990601-mRNA-1"/>
    <property type="gene ID" value="BPAG_0000990601"/>
</dbReference>
<evidence type="ECO:0000313" key="2">
    <source>
        <dbReference type="Proteomes" id="UP000278627"/>
    </source>
</evidence>
<evidence type="ECO:0000313" key="3">
    <source>
        <dbReference type="WBParaSite" id="BPAG_0000990601-mRNA-1"/>
    </source>
</evidence>
<dbReference type="AlphaFoldDB" id="A0A0N4TN55"/>
<sequence length="77" mass="8660">MKVMLDIGEQTKNTRNEIPVVMSKFMIISFNDYSNLCPKRRSAGNKLTPKHPEKNGSGSNYCTRQIILAVGIKVMTD</sequence>
<accession>A0A0N4TN55</accession>
<keyword evidence="2" id="KW-1185">Reference proteome</keyword>
<protein>
    <submittedName>
        <fullName evidence="1 3">Uncharacterized protein</fullName>
    </submittedName>
</protein>
<gene>
    <name evidence="1" type="ORF">BPAG_LOCUS9868</name>
</gene>
<reference evidence="1 2" key="2">
    <citation type="submission" date="2018-11" db="EMBL/GenBank/DDBJ databases">
        <authorList>
            <consortium name="Pathogen Informatics"/>
        </authorList>
    </citation>
    <scope>NUCLEOTIDE SEQUENCE [LARGE SCALE GENOMIC DNA]</scope>
</reference>
<proteinExistence type="predicted"/>
<organism evidence="3">
    <name type="scientific">Brugia pahangi</name>
    <name type="common">Filarial nematode worm</name>
    <dbReference type="NCBI Taxonomy" id="6280"/>
    <lineage>
        <taxon>Eukaryota</taxon>
        <taxon>Metazoa</taxon>
        <taxon>Ecdysozoa</taxon>
        <taxon>Nematoda</taxon>
        <taxon>Chromadorea</taxon>
        <taxon>Rhabditida</taxon>
        <taxon>Spirurina</taxon>
        <taxon>Spiruromorpha</taxon>
        <taxon>Filarioidea</taxon>
        <taxon>Onchocercidae</taxon>
        <taxon>Brugia</taxon>
    </lineage>
</organism>
<reference evidence="3" key="1">
    <citation type="submission" date="2017-02" db="UniProtKB">
        <authorList>
            <consortium name="WormBaseParasite"/>
        </authorList>
    </citation>
    <scope>IDENTIFICATION</scope>
</reference>
<dbReference type="Proteomes" id="UP000278627">
    <property type="component" value="Unassembled WGS sequence"/>
</dbReference>
<evidence type="ECO:0000313" key="1">
    <source>
        <dbReference type="EMBL" id="VDN91054.1"/>
    </source>
</evidence>